<proteinExistence type="inferred from homology"/>
<dbReference type="Proteomes" id="UP001642483">
    <property type="component" value="Unassembled WGS sequence"/>
</dbReference>
<evidence type="ECO:0000256" key="6">
    <source>
        <dbReference type="ARBA" id="ARBA00022737"/>
    </source>
</evidence>
<comment type="catalytic activity">
    <reaction evidence="10 11">
        <text>a CDP-1,2-diacyl-sn-glycerol + sn-glycerol 3-phosphate = a 1,2-diacyl-sn-glycero-3-phospho-(1'-sn-glycero-3'-phosphate) + CMP + H(+)</text>
        <dbReference type="Rhea" id="RHEA:12593"/>
        <dbReference type="ChEBI" id="CHEBI:15378"/>
        <dbReference type="ChEBI" id="CHEBI:57597"/>
        <dbReference type="ChEBI" id="CHEBI:58332"/>
        <dbReference type="ChEBI" id="CHEBI:60110"/>
        <dbReference type="ChEBI" id="CHEBI:60377"/>
        <dbReference type="EC" id="2.7.8.5"/>
    </reaction>
</comment>
<evidence type="ECO:0000256" key="3">
    <source>
        <dbReference type="ARBA" id="ARBA00010682"/>
    </source>
</evidence>
<dbReference type="EC" id="2.7.8.5" evidence="11"/>
<evidence type="ECO:0000313" key="14">
    <source>
        <dbReference type="Proteomes" id="UP001642483"/>
    </source>
</evidence>
<dbReference type="EMBL" id="CAWYQH010000024">
    <property type="protein sequence ID" value="CAK8675582.1"/>
    <property type="molecule type" value="Genomic_DNA"/>
</dbReference>
<evidence type="ECO:0000256" key="11">
    <source>
        <dbReference type="RuleBase" id="RU365024"/>
    </source>
</evidence>
<keyword evidence="11" id="KW-0547">Nucleotide-binding</keyword>
<evidence type="ECO:0000256" key="9">
    <source>
        <dbReference type="ARBA" id="ARBA00023264"/>
    </source>
</evidence>
<dbReference type="Pfam" id="PF00614">
    <property type="entry name" value="PLDc"/>
    <property type="match status" value="1"/>
</dbReference>
<evidence type="ECO:0000256" key="5">
    <source>
        <dbReference type="ARBA" id="ARBA00022679"/>
    </source>
</evidence>
<gene>
    <name evidence="13" type="ORF">CVLEPA_LOCUS5144</name>
</gene>
<keyword evidence="4 11" id="KW-0444">Lipid biosynthesis</keyword>
<evidence type="ECO:0000256" key="10">
    <source>
        <dbReference type="ARBA" id="ARBA00048586"/>
    </source>
</evidence>
<name>A0ABP0F7B2_CLALP</name>
<keyword evidence="7 11" id="KW-0443">Lipid metabolism</keyword>
<sequence>MDCVSDKGSLHDYLELNTPCFAVQGENIKVLNSPSEFYCCLIDGIMSAKRRIVLSALYLGTGEKEEKLVQCLDEALHRSVVDNRSLDVSILFDYVRGSRGSKNSKTILLPLLKHHDSSAGTNKLEVSFYHTPSLRGAWKQFLPARFNEVIGLNHLKIFIFDDTFIISGANLSTEYFHQRQDRYMQFNNCNLLANHFQTLVKAVSSFSFQLQSDGSLKFSEQCPYHPFNGNYSQFISFANRSLQSLLNPYQSVIASDSNAVIERQPGLFSSVFSSAVYLLQAIGFMKENKNNRDVAFTESNGAPQHRQEHSDPDTFIFPTLQMGIAGVRQDERVTKLLLESFPSKSHVCFTSGYFNITDDYSNAVLSSSANFDILTASPEANGFLGASGFAGNIPAVYIYFTRLFFEQLTKNESQKRIKIWEYMQPQWTYHAKGIWFCEEGQSLPSATMIGSSNFGLRSVNRDLEAQVILITKNRKLMEQLQTEKANLLKWSKPVTPETFAQPRYFVPRWVCYVSNLIKHYF</sequence>
<comment type="function">
    <text evidence="1 11">Functions in the biosynthesis of the anionic phospholipids phosphatidylglycerol and cardiolipin.</text>
</comment>
<keyword evidence="6" id="KW-0677">Repeat</keyword>
<feature type="domain" description="PLD phosphodiesterase" evidence="12">
    <location>
        <begin position="149"/>
        <end position="175"/>
    </location>
</feature>
<dbReference type="Gene3D" id="3.30.870.10">
    <property type="entry name" value="Endonuclease Chain A"/>
    <property type="match status" value="2"/>
</dbReference>
<evidence type="ECO:0000256" key="7">
    <source>
        <dbReference type="ARBA" id="ARBA00023098"/>
    </source>
</evidence>
<dbReference type="SUPFAM" id="SSF56024">
    <property type="entry name" value="Phospholipase D/nuclease"/>
    <property type="match status" value="1"/>
</dbReference>
<comment type="subcellular location">
    <subcellularLocation>
        <location evidence="11">Mitochondrion</location>
    </subcellularLocation>
</comment>
<dbReference type="PIRSF" id="PIRSF000850">
    <property type="entry name" value="Phospholipase_D_PSS"/>
    <property type="match status" value="1"/>
</dbReference>
<keyword evidence="11" id="KW-0496">Mitochondrion</keyword>
<dbReference type="InterPro" id="IPR001736">
    <property type="entry name" value="PLipase_D/transphosphatidylase"/>
</dbReference>
<comment type="caution">
    <text evidence="13">The sequence shown here is derived from an EMBL/GenBank/DDBJ whole genome shotgun (WGS) entry which is preliminary data.</text>
</comment>
<evidence type="ECO:0000256" key="2">
    <source>
        <dbReference type="ARBA" id="ARBA00005042"/>
    </source>
</evidence>
<keyword evidence="9 11" id="KW-1208">Phospholipid metabolism</keyword>
<dbReference type="InterPro" id="IPR016270">
    <property type="entry name" value="PGS1"/>
</dbReference>
<reference evidence="13 14" key="1">
    <citation type="submission" date="2024-02" db="EMBL/GenBank/DDBJ databases">
        <authorList>
            <person name="Daric V."/>
            <person name="Darras S."/>
        </authorList>
    </citation>
    <scope>NUCLEOTIDE SEQUENCE [LARGE SCALE GENOMIC DNA]</scope>
</reference>
<evidence type="ECO:0000256" key="4">
    <source>
        <dbReference type="ARBA" id="ARBA00022516"/>
    </source>
</evidence>
<keyword evidence="8 11" id="KW-0594">Phospholipid biosynthesis</keyword>
<evidence type="ECO:0000256" key="8">
    <source>
        <dbReference type="ARBA" id="ARBA00023209"/>
    </source>
</evidence>
<dbReference type="PANTHER" id="PTHR12586">
    <property type="entry name" value="CDP-DIACYLGLYCEROL--SERINE O-PHOSPHATIDYLTRANSFERASE"/>
    <property type="match status" value="1"/>
</dbReference>
<protein>
    <recommendedName>
        <fullName evidence="11">CDP-diacylglycerol--glycerol-3-phosphate 3-phosphatidyltransferase</fullName>
        <ecNumber evidence="11">2.7.8.5</ecNumber>
    </recommendedName>
</protein>
<dbReference type="SMART" id="SM00155">
    <property type="entry name" value="PLDc"/>
    <property type="match status" value="2"/>
</dbReference>
<dbReference type="CDD" id="cd09137">
    <property type="entry name" value="PLDc_PGS1_euk_2"/>
    <property type="match status" value="1"/>
</dbReference>
<dbReference type="CDD" id="cd09135">
    <property type="entry name" value="PLDc_PGS1_euk_1"/>
    <property type="match status" value="1"/>
</dbReference>
<comment type="similarity">
    <text evidence="3 11">Belongs to the CDP-alcohol phosphatidyltransferase class-II family.</text>
</comment>
<evidence type="ECO:0000313" key="13">
    <source>
        <dbReference type="EMBL" id="CAK8675582.1"/>
    </source>
</evidence>
<keyword evidence="14" id="KW-1185">Reference proteome</keyword>
<keyword evidence="5 11" id="KW-0808">Transferase</keyword>
<comment type="pathway">
    <text evidence="2 11">Phospholipid metabolism; phosphatidylglycerol biosynthesis; phosphatidylglycerol from CDP-diacylglycerol: step 1/2.</text>
</comment>
<organism evidence="13 14">
    <name type="scientific">Clavelina lepadiformis</name>
    <name type="common">Light-bulb sea squirt</name>
    <name type="synonym">Ascidia lepadiformis</name>
    <dbReference type="NCBI Taxonomy" id="159417"/>
    <lineage>
        <taxon>Eukaryota</taxon>
        <taxon>Metazoa</taxon>
        <taxon>Chordata</taxon>
        <taxon>Tunicata</taxon>
        <taxon>Ascidiacea</taxon>
        <taxon>Aplousobranchia</taxon>
        <taxon>Clavelinidae</taxon>
        <taxon>Clavelina</taxon>
    </lineage>
</organism>
<keyword evidence="11" id="KW-0067">ATP-binding</keyword>
<evidence type="ECO:0000259" key="12">
    <source>
        <dbReference type="PROSITE" id="PS50035"/>
    </source>
</evidence>
<dbReference type="PANTHER" id="PTHR12586:SF1">
    <property type="entry name" value="CDP-DIACYLGLYCEROL--GLYCEROL-3-PHOSPHATE 3-PHOSPHATIDYLTRANSFERASE, MITOCHONDRIAL"/>
    <property type="match status" value="1"/>
</dbReference>
<evidence type="ECO:0000256" key="1">
    <source>
        <dbReference type="ARBA" id="ARBA00003537"/>
    </source>
</evidence>
<dbReference type="PROSITE" id="PS50035">
    <property type="entry name" value="PLD"/>
    <property type="match status" value="1"/>
</dbReference>
<accession>A0ABP0F7B2</accession>